<comment type="caution">
    <text evidence="2">The sequence shown here is derived from an EMBL/GenBank/DDBJ whole genome shotgun (WGS) entry which is preliminary data.</text>
</comment>
<gene>
    <name evidence="2" type="ORF">Clacol_008762</name>
</gene>
<keyword evidence="1" id="KW-0812">Transmembrane</keyword>
<reference evidence="2" key="1">
    <citation type="submission" date="2021-10" db="EMBL/GenBank/DDBJ databases">
        <title>De novo Genome Assembly of Clathrus columnatus (Basidiomycota, Fungi) Using Illumina and Nanopore Sequence Data.</title>
        <authorList>
            <person name="Ogiso-Tanaka E."/>
            <person name="Itagaki H."/>
            <person name="Hosoya T."/>
            <person name="Hosaka K."/>
        </authorList>
    </citation>
    <scope>NUCLEOTIDE SEQUENCE</scope>
    <source>
        <strain evidence="2">MO-923</strain>
    </source>
</reference>
<keyword evidence="1" id="KW-0472">Membrane</keyword>
<feature type="transmembrane region" description="Helical" evidence="1">
    <location>
        <begin position="12"/>
        <end position="31"/>
    </location>
</feature>
<protein>
    <submittedName>
        <fullName evidence="2">Uncharacterized protein</fullName>
    </submittedName>
</protein>
<evidence type="ECO:0000256" key="1">
    <source>
        <dbReference type="SAM" id="Phobius"/>
    </source>
</evidence>
<dbReference type="Proteomes" id="UP001050691">
    <property type="component" value="Unassembled WGS sequence"/>
</dbReference>
<sequence length="84" mass="8902">MNSIIAFGVPELAFQSFLVLMTIITVIRTCTSQVGHGTGSSLAVGLLVVIVQPKWLAGPAGQPSVQWSYVTFSITVRQASSLSH</sequence>
<accession>A0AAV5AN63</accession>
<proteinExistence type="predicted"/>
<dbReference type="AlphaFoldDB" id="A0AAV5AN63"/>
<dbReference type="EMBL" id="BPWL01000010">
    <property type="protein sequence ID" value="GJJ14498.1"/>
    <property type="molecule type" value="Genomic_DNA"/>
</dbReference>
<name>A0AAV5AN63_9AGAM</name>
<evidence type="ECO:0000313" key="2">
    <source>
        <dbReference type="EMBL" id="GJJ14498.1"/>
    </source>
</evidence>
<keyword evidence="3" id="KW-1185">Reference proteome</keyword>
<keyword evidence="1" id="KW-1133">Transmembrane helix</keyword>
<organism evidence="2 3">
    <name type="scientific">Clathrus columnatus</name>
    <dbReference type="NCBI Taxonomy" id="1419009"/>
    <lineage>
        <taxon>Eukaryota</taxon>
        <taxon>Fungi</taxon>
        <taxon>Dikarya</taxon>
        <taxon>Basidiomycota</taxon>
        <taxon>Agaricomycotina</taxon>
        <taxon>Agaricomycetes</taxon>
        <taxon>Phallomycetidae</taxon>
        <taxon>Phallales</taxon>
        <taxon>Clathraceae</taxon>
        <taxon>Clathrus</taxon>
    </lineage>
</organism>
<evidence type="ECO:0000313" key="3">
    <source>
        <dbReference type="Proteomes" id="UP001050691"/>
    </source>
</evidence>